<evidence type="ECO:0000313" key="13">
    <source>
        <dbReference type="EMBL" id="MBY9074448.1"/>
    </source>
</evidence>
<accession>A0ABS7RHC7</accession>
<comment type="catalytic activity">
    <reaction evidence="10">
        <text>an acyl-CoA + a 1,2-diacyl-sn-glycerol = a triacyl-sn-glycerol + CoA</text>
        <dbReference type="Rhea" id="RHEA:10868"/>
        <dbReference type="ChEBI" id="CHEBI:17815"/>
        <dbReference type="ChEBI" id="CHEBI:57287"/>
        <dbReference type="ChEBI" id="CHEBI:58342"/>
        <dbReference type="ChEBI" id="CHEBI:64615"/>
        <dbReference type="EC" id="2.3.1.20"/>
    </reaction>
</comment>
<evidence type="ECO:0000256" key="8">
    <source>
        <dbReference type="ARBA" id="ARBA00023098"/>
    </source>
</evidence>
<dbReference type="SUPFAM" id="SSF52777">
    <property type="entry name" value="CoA-dependent acyltransferases"/>
    <property type="match status" value="2"/>
</dbReference>
<evidence type="ECO:0000256" key="10">
    <source>
        <dbReference type="ARBA" id="ARBA00048109"/>
    </source>
</evidence>
<sequence>MTPTGHRRTARRPVSRAERPVIERASATDRAFLAMDTGQVPEQFGIVLLLDPVSGFDLARARRVLARRAAAVPRLRQRLVRVPFGCGAPIWADDPDFDVRAHVHAVSCPEPGDEQAALDVALGAILTPLRRTAPLWSAVFVTGMADGRVALVVVLHHVLADGIGGLAVLAHLVDHGPGAADVSFPRPAPTRGSLALDSLRGRARAVRRTAEAWRLLRASMSADGGLRPPRAAPCSLVRRTGPRRRLGVVRADLGALRAAAHRHGATTNDAVLVAVAGALRRVLLARGESLDELVVTVPVSGRRTADGALGNMVSPLIVPVPATGDVGERLERVAAVVRTHKEAATGPPPIALLGWLFRPLAALGGYHWYMRHQHRFHTLVSHVRGPAQPLGFNGSPIVSAVPVGLGEGGNTTVYFEVLSYAGTLTVTAVVDPEHFPDLDTLTGALRSELDLVTRLNRPRADAPAP</sequence>
<comment type="caution">
    <text evidence="13">The sequence shown here is derived from an EMBL/GenBank/DDBJ whole genome shotgun (WGS) entry which is preliminary data.</text>
</comment>
<keyword evidence="5" id="KW-0444">Lipid biosynthesis</keyword>
<evidence type="ECO:0000256" key="1">
    <source>
        <dbReference type="ARBA" id="ARBA00004771"/>
    </source>
</evidence>
<keyword evidence="14" id="KW-1185">Reference proteome</keyword>
<evidence type="ECO:0000259" key="11">
    <source>
        <dbReference type="Pfam" id="PF03007"/>
    </source>
</evidence>
<dbReference type="PANTHER" id="PTHR31650">
    <property type="entry name" value="O-ACYLTRANSFERASE (WSD1-LIKE) FAMILY PROTEIN"/>
    <property type="match status" value="1"/>
</dbReference>
<evidence type="ECO:0000256" key="4">
    <source>
        <dbReference type="ARBA" id="ARBA00013244"/>
    </source>
</evidence>
<evidence type="ECO:0000256" key="6">
    <source>
        <dbReference type="ARBA" id="ARBA00022679"/>
    </source>
</evidence>
<feature type="domain" description="O-acyltransferase WSD1 C-terminal" evidence="12">
    <location>
        <begin position="310"/>
        <end position="450"/>
    </location>
</feature>
<comment type="pathway">
    <text evidence="1">Glycerolipid metabolism; triacylglycerol biosynthesis.</text>
</comment>
<evidence type="ECO:0000313" key="14">
    <source>
        <dbReference type="Proteomes" id="UP000754710"/>
    </source>
</evidence>
<keyword evidence="8" id="KW-0443">Lipid metabolism</keyword>
<gene>
    <name evidence="13" type="ORF">K1X13_06420</name>
</gene>
<evidence type="ECO:0000256" key="5">
    <source>
        <dbReference type="ARBA" id="ARBA00022516"/>
    </source>
</evidence>
<dbReference type="Gene3D" id="3.30.559.10">
    <property type="entry name" value="Chloramphenicol acetyltransferase-like domain"/>
    <property type="match status" value="1"/>
</dbReference>
<organism evidence="13 14">
    <name type="scientific">Nocardioides jiangsuensis</name>
    <dbReference type="NCBI Taxonomy" id="2866161"/>
    <lineage>
        <taxon>Bacteria</taxon>
        <taxon>Bacillati</taxon>
        <taxon>Actinomycetota</taxon>
        <taxon>Actinomycetes</taxon>
        <taxon>Propionibacteriales</taxon>
        <taxon>Nocardioidaceae</taxon>
        <taxon>Nocardioides</taxon>
    </lineage>
</organism>
<keyword evidence="9" id="KW-0012">Acyltransferase</keyword>
<comment type="pathway">
    <text evidence="2">Lipid metabolism.</text>
</comment>
<dbReference type="Pfam" id="PF06974">
    <property type="entry name" value="WS_DGAT_C"/>
    <property type="match status" value="1"/>
</dbReference>
<dbReference type="EC" id="2.3.1.20" evidence="4"/>
<feature type="domain" description="O-acyltransferase WSD1-like N-terminal" evidence="11">
    <location>
        <begin position="26"/>
        <end position="271"/>
    </location>
</feature>
<evidence type="ECO:0000256" key="7">
    <source>
        <dbReference type="ARBA" id="ARBA00022798"/>
    </source>
</evidence>
<evidence type="ECO:0000256" key="9">
    <source>
        <dbReference type="ARBA" id="ARBA00023315"/>
    </source>
</evidence>
<comment type="similarity">
    <text evidence="3">Belongs to the long-chain O-acyltransferase family.</text>
</comment>
<dbReference type="InterPro" id="IPR045034">
    <property type="entry name" value="O-acyltransferase_WSD1-like"/>
</dbReference>
<dbReference type="Proteomes" id="UP000754710">
    <property type="component" value="Unassembled WGS sequence"/>
</dbReference>
<keyword evidence="6" id="KW-0808">Transferase</keyword>
<dbReference type="RefSeq" id="WP_221024122.1">
    <property type="nucleotide sequence ID" value="NZ_JAIEZQ010000001.1"/>
</dbReference>
<dbReference type="EMBL" id="JAIEZQ010000001">
    <property type="protein sequence ID" value="MBY9074448.1"/>
    <property type="molecule type" value="Genomic_DNA"/>
</dbReference>
<proteinExistence type="inferred from homology"/>
<dbReference type="Gene3D" id="3.30.559.30">
    <property type="entry name" value="Nonribosomal peptide synthetase, condensation domain"/>
    <property type="match status" value="1"/>
</dbReference>
<dbReference type="Pfam" id="PF03007">
    <property type="entry name" value="WS_DGAT_cat"/>
    <property type="match status" value="1"/>
</dbReference>
<evidence type="ECO:0000256" key="3">
    <source>
        <dbReference type="ARBA" id="ARBA00009587"/>
    </source>
</evidence>
<dbReference type="InterPro" id="IPR004255">
    <property type="entry name" value="O-acyltransferase_WSD1_N"/>
</dbReference>
<dbReference type="PANTHER" id="PTHR31650:SF1">
    <property type="entry name" value="WAX ESTER SYNTHASE_DIACYLGLYCEROL ACYLTRANSFERASE 4-RELATED"/>
    <property type="match status" value="1"/>
</dbReference>
<protein>
    <recommendedName>
        <fullName evidence="4">diacylglycerol O-acyltransferase</fullName>
        <ecNumber evidence="4">2.3.1.20</ecNumber>
    </recommendedName>
</protein>
<evidence type="ECO:0000256" key="2">
    <source>
        <dbReference type="ARBA" id="ARBA00005189"/>
    </source>
</evidence>
<keyword evidence="7" id="KW-0319">Glycerol metabolism</keyword>
<evidence type="ECO:0000259" key="12">
    <source>
        <dbReference type="Pfam" id="PF06974"/>
    </source>
</evidence>
<dbReference type="InterPro" id="IPR023213">
    <property type="entry name" value="CAT-like_dom_sf"/>
</dbReference>
<name>A0ABS7RHC7_9ACTN</name>
<reference evidence="13 14" key="1">
    <citation type="submission" date="2021-08" db="EMBL/GenBank/DDBJ databases">
        <title>Nocardioides bacterium WL0053 sp. nov., isolated from the sediment.</title>
        <authorList>
            <person name="Wang L."/>
            <person name="Zhang D."/>
            <person name="Zhang A."/>
        </authorList>
    </citation>
    <scope>NUCLEOTIDE SEQUENCE [LARGE SCALE GENOMIC DNA]</scope>
    <source>
        <strain evidence="13 14">WL0053</strain>
    </source>
</reference>
<dbReference type="InterPro" id="IPR009721">
    <property type="entry name" value="O-acyltransferase_WSD1_C"/>
</dbReference>